<organism evidence="8 9">
    <name type="scientific">Dictyobacter aurantiacus</name>
    <dbReference type="NCBI Taxonomy" id="1936993"/>
    <lineage>
        <taxon>Bacteria</taxon>
        <taxon>Bacillati</taxon>
        <taxon>Chloroflexota</taxon>
        <taxon>Ktedonobacteria</taxon>
        <taxon>Ktedonobacterales</taxon>
        <taxon>Dictyobacteraceae</taxon>
        <taxon>Dictyobacter</taxon>
    </lineage>
</organism>
<dbReference type="GO" id="GO:0051539">
    <property type="term" value="F:4 iron, 4 sulfur cluster binding"/>
    <property type="evidence" value="ECO:0007669"/>
    <property type="project" value="TreeGrafter"/>
</dbReference>
<dbReference type="Gene3D" id="3.40.50.300">
    <property type="entry name" value="P-loop containing nucleotide triphosphate hydrolases"/>
    <property type="match status" value="1"/>
</dbReference>
<protein>
    <recommendedName>
        <fullName evidence="6">Iron-sulfur cluster carrier protein</fullName>
    </recommendedName>
</protein>
<dbReference type="InterPro" id="IPR038062">
    <property type="entry name" value="ScdA-like_N_sf"/>
</dbReference>
<dbReference type="SUPFAM" id="SSF52540">
    <property type="entry name" value="P-loop containing nucleoside triphosphate hydrolases"/>
    <property type="match status" value="1"/>
</dbReference>
<evidence type="ECO:0000313" key="8">
    <source>
        <dbReference type="EMBL" id="GCE05945.1"/>
    </source>
</evidence>
<dbReference type="InterPro" id="IPR000808">
    <property type="entry name" value="Mrp-like_CS"/>
</dbReference>
<dbReference type="Pfam" id="PF10609">
    <property type="entry name" value="ParA"/>
    <property type="match status" value="1"/>
</dbReference>
<comment type="function">
    <text evidence="6">Binds and transfers iron-sulfur (Fe-S) clusters to target apoproteins. Can hydrolyze ATP.</text>
</comment>
<dbReference type="PANTHER" id="PTHR42961">
    <property type="entry name" value="IRON-SULFUR PROTEIN NUBPL"/>
    <property type="match status" value="1"/>
</dbReference>
<dbReference type="GO" id="GO:0016226">
    <property type="term" value="P:iron-sulfur cluster assembly"/>
    <property type="evidence" value="ECO:0007669"/>
    <property type="project" value="InterPro"/>
</dbReference>
<evidence type="ECO:0000256" key="1">
    <source>
        <dbReference type="ARBA" id="ARBA00022723"/>
    </source>
</evidence>
<dbReference type="CDD" id="cd02037">
    <property type="entry name" value="Mrp_NBP35"/>
    <property type="match status" value="1"/>
</dbReference>
<feature type="binding site" evidence="6">
    <location>
        <begin position="108"/>
        <end position="115"/>
    </location>
    <ligand>
        <name>ATP</name>
        <dbReference type="ChEBI" id="CHEBI:30616"/>
    </ligand>
</feature>
<dbReference type="GO" id="GO:0005524">
    <property type="term" value="F:ATP binding"/>
    <property type="evidence" value="ECO:0007669"/>
    <property type="project" value="UniProtKB-UniRule"/>
</dbReference>
<feature type="domain" description="DUF1858" evidence="7">
    <location>
        <begin position="5"/>
        <end position="57"/>
    </location>
</feature>
<evidence type="ECO:0000256" key="4">
    <source>
        <dbReference type="ARBA" id="ARBA00023004"/>
    </source>
</evidence>
<keyword evidence="1 6" id="KW-0479">Metal-binding</keyword>
<dbReference type="InterPro" id="IPR023883">
    <property type="entry name" value="CHP03980_redox-disulphide"/>
</dbReference>
<dbReference type="OrthoDB" id="9809679at2"/>
<dbReference type="InterPro" id="IPR019591">
    <property type="entry name" value="Mrp/NBP35_ATP-bd"/>
</dbReference>
<evidence type="ECO:0000256" key="2">
    <source>
        <dbReference type="ARBA" id="ARBA00022741"/>
    </source>
</evidence>
<dbReference type="PROSITE" id="PS01215">
    <property type="entry name" value="MRP"/>
    <property type="match status" value="1"/>
</dbReference>
<keyword evidence="2 6" id="KW-0547">Nucleotide-binding</keyword>
<dbReference type="SUPFAM" id="SSF140683">
    <property type="entry name" value="SP0561-like"/>
    <property type="match status" value="1"/>
</dbReference>
<dbReference type="EMBL" id="BIFQ01000001">
    <property type="protein sequence ID" value="GCE05945.1"/>
    <property type="molecule type" value="Genomic_DNA"/>
</dbReference>
<evidence type="ECO:0000256" key="6">
    <source>
        <dbReference type="HAMAP-Rule" id="MF_02040"/>
    </source>
</evidence>
<dbReference type="RefSeq" id="WP_160145908.1">
    <property type="nucleotide sequence ID" value="NZ_BIFQ01000001.1"/>
</dbReference>
<dbReference type="GO" id="GO:0140663">
    <property type="term" value="F:ATP-dependent FeS chaperone activity"/>
    <property type="evidence" value="ECO:0007669"/>
    <property type="project" value="InterPro"/>
</dbReference>
<comment type="subunit">
    <text evidence="6">Homodimer.</text>
</comment>
<dbReference type="InterPro" id="IPR027417">
    <property type="entry name" value="P-loop_NTPase"/>
</dbReference>
<dbReference type="Pfam" id="PF08984">
    <property type="entry name" value="DUF1858"/>
    <property type="match status" value="1"/>
</dbReference>
<comment type="similarity">
    <text evidence="6">Belongs to the Mrp/NBP35 ATP-binding proteins family.</text>
</comment>
<sequence length="344" mass="36581">MAETITADMVIHDVVTRFPATVKVFHGHGLPCTACAVGARESVAGGARTHRFSPEKLDLLIKDLNAAAKGEPTSIAPKKAPVGRGVPLTMASGDPNRKIKQVIAIMSGKGGVGKSLVTGLLAVSLRRQGQQVGILDGDITGPSIARMFGTKGQPTKSANGGIEPLRSKGGIKIVSMNMFLEKESDPVVWRGPMISSAIKQFYSDVDWGNLDYLLVDLPPGTSDAPMTVMQALPLDGVVVVSSPQMLATMIVMKCINMVQQLKGSIVGVVENMSYFETPNGERYEIFGPSNGTELVSMTGAPLLGNLPIDSSLTTLCDAGRVEEYYAEAYEELAANFTSTLRIKR</sequence>
<dbReference type="GO" id="GO:0016887">
    <property type="term" value="F:ATP hydrolysis activity"/>
    <property type="evidence" value="ECO:0007669"/>
    <property type="project" value="UniProtKB-UniRule"/>
</dbReference>
<dbReference type="Gene3D" id="1.10.3910.10">
    <property type="entry name" value="SP0561-like"/>
    <property type="match status" value="1"/>
</dbReference>
<dbReference type="InterPro" id="IPR044304">
    <property type="entry name" value="NUBPL-like"/>
</dbReference>
<keyword evidence="9" id="KW-1185">Reference proteome</keyword>
<evidence type="ECO:0000259" key="7">
    <source>
        <dbReference type="Pfam" id="PF08984"/>
    </source>
</evidence>
<comment type="caution">
    <text evidence="8">The sequence shown here is derived from an EMBL/GenBank/DDBJ whole genome shotgun (WGS) entry which is preliminary data.</text>
</comment>
<keyword evidence="6" id="KW-0378">Hydrolase</keyword>
<proteinExistence type="inferred from homology"/>
<dbReference type="FunFam" id="3.40.50.300:FF:001119">
    <property type="entry name" value="Iron-sulfur cluster carrier protein"/>
    <property type="match status" value="1"/>
</dbReference>
<gene>
    <name evidence="8" type="ORF">KDAU_32740</name>
</gene>
<evidence type="ECO:0000256" key="3">
    <source>
        <dbReference type="ARBA" id="ARBA00022840"/>
    </source>
</evidence>
<dbReference type="HAMAP" id="MF_02040">
    <property type="entry name" value="Mrp_NBP35"/>
    <property type="match status" value="1"/>
</dbReference>
<dbReference type="Proteomes" id="UP000287224">
    <property type="component" value="Unassembled WGS sequence"/>
</dbReference>
<reference evidence="9" key="1">
    <citation type="submission" date="2018-12" db="EMBL/GenBank/DDBJ databases">
        <title>Tengunoibacter tsumagoiensis gen. nov., sp. nov., Dictyobacter kobayashii sp. nov., D. alpinus sp. nov., and D. joshuensis sp. nov. and description of Dictyobacteraceae fam. nov. within the order Ktedonobacterales isolated from Tengu-no-mugimeshi.</title>
        <authorList>
            <person name="Wang C.M."/>
            <person name="Zheng Y."/>
            <person name="Sakai Y."/>
            <person name="Toyoda A."/>
            <person name="Minakuchi Y."/>
            <person name="Abe K."/>
            <person name="Yokota A."/>
            <person name="Yabe S."/>
        </authorList>
    </citation>
    <scope>NUCLEOTIDE SEQUENCE [LARGE SCALE GENOMIC DNA]</scope>
    <source>
        <strain evidence="9">S-27</strain>
    </source>
</reference>
<dbReference type="AlphaFoldDB" id="A0A401ZGE4"/>
<dbReference type="NCBIfam" id="TIGR03980">
    <property type="entry name" value="prismane_assoc"/>
    <property type="match status" value="1"/>
</dbReference>
<name>A0A401ZGE4_9CHLR</name>
<accession>A0A401ZGE4</accession>
<keyword evidence="4 6" id="KW-0408">Iron</keyword>
<dbReference type="PANTHER" id="PTHR42961:SF2">
    <property type="entry name" value="IRON-SULFUR PROTEIN NUBPL"/>
    <property type="match status" value="1"/>
</dbReference>
<evidence type="ECO:0000313" key="9">
    <source>
        <dbReference type="Proteomes" id="UP000287224"/>
    </source>
</evidence>
<evidence type="ECO:0000256" key="5">
    <source>
        <dbReference type="ARBA" id="ARBA00023014"/>
    </source>
</evidence>
<keyword evidence="3 6" id="KW-0067">ATP-binding</keyword>
<dbReference type="InterPro" id="IPR033756">
    <property type="entry name" value="YlxH/NBP35"/>
</dbReference>
<keyword evidence="5 6" id="KW-0411">Iron-sulfur</keyword>
<dbReference type="GO" id="GO:0046872">
    <property type="term" value="F:metal ion binding"/>
    <property type="evidence" value="ECO:0007669"/>
    <property type="project" value="UniProtKB-KW"/>
</dbReference>
<dbReference type="InterPro" id="IPR015077">
    <property type="entry name" value="DUF1858"/>
</dbReference>